<keyword evidence="1" id="KW-0812">Transmembrane</keyword>
<protein>
    <submittedName>
        <fullName evidence="2">TcpI protein</fullName>
    </submittedName>
</protein>
<comment type="caution">
    <text evidence="2">The sequence shown here is derived from an EMBL/GenBank/DDBJ whole genome shotgun (WGS) entry which is preliminary data.</text>
</comment>
<evidence type="ECO:0000313" key="2">
    <source>
        <dbReference type="EMBL" id="GJM56289.1"/>
    </source>
</evidence>
<reference evidence="2" key="1">
    <citation type="journal article" date="2022" name="Int. J. Syst. Evol. Microbiol.">
        <title>Granulimonas faecalis gen. nov., sp. nov., and Leptogranulimonas caecicola gen. nov., sp. nov., novel lactate-producing Atopobiaceae bacteria isolated from mouse intestines, and an emended description of the family Atopobiaceae.</title>
        <authorList>
            <person name="Morinaga K."/>
            <person name="Kusada H."/>
            <person name="Sakamoto S."/>
            <person name="Murakami T."/>
            <person name="Toyoda A."/>
            <person name="Mori H."/>
            <person name="Meng X.Y."/>
            <person name="Takashino M."/>
            <person name="Murotomi K."/>
            <person name="Tamaki H."/>
        </authorList>
    </citation>
    <scope>NUCLEOTIDE SEQUENCE</scope>
    <source>
        <strain evidence="2">OPF53</strain>
    </source>
</reference>
<evidence type="ECO:0000256" key="1">
    <source>
        <dbReference type="SAM" id="Phobius"/>
    </source>
</evidence>
<dbReference type="PANTHER" id="PTHR35531:SF1">
    <property type="entry name" value="INNER MEMBRANE PROTEIN YBCI-RELATED"/>
    <property type="match status" value="1"/>
</dbReference>
<feature type="transmembrane region" description="Helical" evidence="1">
    <location>
        <begin position="149"/>
        <end position="174"/>
    </location>
</feature>
<dbReference type="AlphaFoldDB" id="A0AAV5B7R1"/>
<dbReference type="PANTHER" id="PTHR35531">
    <property type="entry name" value="INNER MEMBRANE PROTEIN YBCI-RELATED"/>
    <property type="match status" value="1"/>
</dbReference>
<feature type="transmembrane region" description="Helical" evidence="1">
    <location>
        <begin position="103"/>
        <end position="129"/>
    </location>
</feature>
<keyword evidence="1" id="KW-1133">Transmembrane helix</keyword>
<accession>A0AAV5B7R1</accession>
<sequence>MGSAMTGAGHVCTAICAGAAALTLMGQDPMSPPGALAVALTVAGSLLPDVDTETSVAGRCLRPVSFTLAALGVAHRTLTHSLMAALSVGAACWWLSSSGLGAYPWWFLGGFLLHLFLDSLSSQGVLWLWPAQRFLGSGPYRYKRGHHGVYRVGSAGEALMVVLFCGVCVILPAVCR</sequence>
<gene>
    <name evidence="2" type="ORF">ATOP_19440</name>
</gene>
<dbReference type="Pfam" id="PF04307">
    <property type="entry name" value="YdjM"/>
    <property type="match status" value="1"/>
</dbReference>
<dbReference type="EMBL" id="BQKC01000002">
    <property type="protein sequence ID" value="GJM56289.1"/>
    <property type="molecule type" value="Genomic_DNA"/>
</dbReference>
<name>A0AAV5B7R1_9ACTN</name>
<evidence type="ECO:0000313" key="3">
    <source>
        <dbReference type="Proteomes" id="UP001055025"/>
    </source>
</evidence>
<dbReference type="InterPro" id="IPR007404">
    <property type="entry name" value="YdjM-like"/>
</dbReference>
<keyword evidence="1" id="KW-0472">Membrane</keyword>
<organism evidence="2 3">
    <name type="scientific">Granulimonas faecalis</name>
    <dbReference type="NCBI Taxonomy" id="2894155"/>
    <lineage>
        <taxon>Bacteria</taxon>
        <taxon>Bacillati</taxon>
        <taxon>Actinomycetota</taxon>
        <taxon>Coriobacteriia</taxon>
        <taxon>Coriobacteriales</taxon>
        <taxon>Kribbibacteriaceae</taxon>
        <taxon>Granulimonas</taxon>
    </lineage>
</organism>
<proteinExistence type="predicted"/>
<keyword evidence="3" id="KW-1185">Reference proteome</keyword>
<dbReference type="Proteomes" id="UP001055025">
    <property type="component" value="Unassembled WGS sequence"/>
</dbReference>